<dbReference type="RefSeq" id="WP_064782207.1">
    <property type="nucleotide sequence ID" value="NZ_BAAAEQ010000002.1"/>
</dbReference>
<evidence type="ECO:0000313" key="3">
    <source>
        <dbReference type="Proteomes" id="UP000556869"/>
    </source>
</evidence>
<sequence length="194" mass="21730">MPSETSIANVAMRHLGEDPISSIDENSENARLCKKYFNDAKATALEEYDWKWAKERHQLAADATAPAFGYDYRYLLPADCVSVFWVGKNGVELKSSQPWDVEGEYILANVEAPIQIVMTCNKSSYARMPQYVAEVIGAQLAVCIAQVRKGSDTSLERMEGKYDKAVAMGKMKDRRKQNQVEEQGATQFEEAMGV</sequence>
<protein>
    <submittedName>
        <fullName evidence="2">Uncharacterized protein</fullName>
    </submittedName>
</protein>
<dbReference type="EMBL" id="JAATJD010000002">
    <property type="protein sequence ID" value="NJB74628.1"/>
    <property type="molecule type" value="Genomic_DNA"/>
</dbReference>
<dbReference type="Proteomes" id="UP000556869">
    <property type="component" value="Unassembled WGS sequence"/>
</dbReference>
<dbReference type="InterPro" id="IPR033767">
    <property type="entry name" value="Tail_Gp11"/>
</dbReference>
<proteinExistence type="predicted"/>
<evidence type="ECO:0000313" key="2">
    <source>
        <dbReference type="EMBL" id="NJB74628.1"/>
    </source>
</evidence>
<evidence type="ECO:0000256" key="1">
    <source>
        <dbReference type="SAM" id="MobiDB-lite"/>
    </source>
</evidence>
<reference evidence="2 3" key="1">
    <citation type="submission" date="2020-03" db="EMBL/GenBank/DDBJ databases">
        <title>Genomic Encyclopedia of Type Strains, Phase IV (KMG-IV): sequencing the most valuable type-strain genomes for metagenomic binning, comparative biology and taxonomic classification.</title>
        <authorList>
            <person name="Goeker M."/>
        </authorList>
    </citation>
    <scope>NUCLEOTIDE SEQUENCE [LARGE SCALE GENOMIC DNA]</scope>
    <source>
        <strain evidence="2 3">DSM 18888</strain>
    </source>
</reference>
<gene>
    <name evidence="2" type="ORF">GGR96_001720</name>
</gene>
<organism evidence="2 3">
    <name type="scientific">Thalassospira tepidiphila</name>
    <dbReference type="NCBI Taxonomy" id="393657"/>
    <lineage>
        <taxon>Bacteria</taxon>
        <taxon>Pseudomonadati</taxon>
        <taxon>Pseudomonadota</taxon>
        <taxon>Alphaproteobacteria</taxon>
        <taxon>Rhodospirillales</taxon>
        <taxon>Thalassospiraceae</taxon>
        <taxon>Thalassospira</taxon>
    </lineage>
</organism>
<name>A0ABX0WZ39_9PROT</name>
<keyword evidence="3" id="KW-1185">Reference proteome</keyword>
<dbReference type="Pfam" id="PF17212">
    <property type="entry name" value="Tube"/>
    <property type="match status" value="1"/>
</dbReference>
<feature type="region of interest" description="Disordered" evidence="1">
    <location>
        <begin position="173"/>
        <end position="194"/>
    </location>
</feature>
<accession>A0ABX0WZ39</accession>
<comment type="caution">
    <text evidence="2">The sequence shown here is derived from an EMBL/GenBank/DDBJ whole genome shotgun (WGS) entry which is preliminary data.</text>
</comment>